<dbReference type="InterPro" id="IPR050800">
    <property type="entry name" value="ARTD/PARP"/>
</dbReference>
<keyword evidence="3 5" id="KW-0520">NAD</keyword>
<evidence type="ECO:0000313" key="8">
    <source>
        <dbReference type="EMBL" id="KAJ5241372.1"/>
    </source>
</evidence>
<protein>
    <recommendedName>
        <fullName evidence="5">Poly [ADP-ribose] polymerase</fullName>
        <shortName evidence="5">PARP</shortName>
        <ecNumber evidence="5">2.4.2.-</ecNumber>
    </recommendedName>
</protein>
<dbReference type="SUPFAM" id="SSF52113">
    <property type="entry name" value="BRCT domain"/>
    <property type="match status" value="1"/>
</dbReference>
<comment type="caution">
    <text evidence="8">The sequence shown here is derived from an EMBL/GenBank/DDBJ whole genome shotgun (WGS) entry which is preliminary data.</text>
</comment>
<gene>
    <name evidence="8" type="ORF">N7469_002963</name>
</gene>
<evidence type="ECO:0000256" key="2">
    <source>
        <dbReference type="ARBA" id="ARBA00022679"/>
    </source>
</evidence>
<comment type="catalytic activity">
    <reaction evidence="4">
        <text>NAD(+) + (ADP-D-ribosyl)n-acceptor = nicotinamide + (ADP-D-ribosyl)n+1-acceptor + H(+).</text>
        <dbReference type="EC" id="2.4.2.30"/>
    </reaction>
</comment>
<dbReference type="GO" id="GO:0070212">
    <property type="term" value="P:protein poly-ADP-ribosylation"/>
    <property type="evidence" value="ECO:0007669"/>
    <property type="project" value="TreeGrafter"/>
</dbReference>
<name>A0A9W9TU73_PENCI</name>
<evidence type="ECO:0000259" key="6">
    <source>
        <dbReference type="PROSITE" id="PS50172"/>
    </source>
</evidence>
<evidence type="ECO:0000256" key="4">
    <source>
        <dbReference type="ARBA" id="ARBA00033987"/>
    </source>
</evidence>
<dbReference type="InterPro" id="IPR001357">
    <property type="entry name" value="BRCT_dom"/>
</dbReference>
<reference evidence="8" key="2">
    <citation type="journal article" date="2023" name="IMA Fungus">
        <title>Comparative genomic study of the Penicillium genus elucidates a diverse pangenome and 15 lateral gene transfer events.</title>
        <authorList>
            <person name="Petersen C."/>
            <person name="Sorensen T."/>
            <person name="Nielsen M.R."/>
            <person name="Sondergaard T.E."/>
            <person name="Sorensen J.L."/>
            <person name="Fitzpatrick D.A."/>
            <person name="Frisvad J.C."/>
            <person name="Nielsen K.L."/>
        </authorList>
    </citation>
    <scope>NUCLEOTIDE SEQUENCE</scope>
    <source>
        <strain evidence="8">IBT 23319</strain>
    </source>
</reference>
<evidence type="ECO:0000256" key="3">
    <source>
        <dbReference type="ARBA" id="ARBA00023027"/>
    </source>
</evidence>
<dbReference type="InterPro" id="IPR012317">
    <property type="entry name" value="Poly(ADP-ribose)pol_cat_dom"/>
</dbReference>
<organism evidence="8 9">
    <name type="scientific">Penicillium citrinum</name>
    <dbReference type="NCBI Taxonomy" id="5077"/>
    <lineage>
        <taxon>Eukaryota</taxon>
        <taxon>Fungi</taxon>
        <taxon>Dikarya</taxon>
        <taxon>Ascomycota</taxon>
        <taxon>Pezizomycotina</taxon>
        <taxon>Eurotiomycetes</taxon>
        <taxon>Eurotiomycetidae</taxon>
        <taxon>Eurotiales</taxon>
        <taxon>Aspergillaceae</taxon>
        <taxon>Penicillium</taxon>
    </lineage>
</organism>
<dbReference type="OrthoDB" id="2017365at2759"/>
<dbReference type="InterPro" id="IPR036930">
    <property type="entry name" value="WGR_dom_sf"/>
</dbReference>
<proteinExistence type="predicted"/>
<dbReference type="Proteomes" id="UP001147733">
    <property type="component" value="Unassembled WGS sequence"/>
</dbReference>
<dbReference type="PANTHER" id="PTHR10459:SF60">
    <property type="entry name" value="POLY [ADP-RIBOSE] POLYMERASE 2"/>
    <property type="match status" value="1"/>
</dbReference>
<dbReference type="PROSITE" id="PS51059">
    <property type="entry name" value="PARP_CATALYTIC"/>
    <property type="match status" value="1"/>
</dbReference>
<dbReference type="SUPFAM" id="SSF56399">
    <property type="entry name" value="ADP-ribosylation"/>
    <property type="match status" value="1"/>
</dbReference>
<dbReference type="SUPFAM" id="SSF142921">
    <property type="entry name" value="WGR domain-like"/>
    <property type="match status" value="1"/>
</dbReference>
<dbReference type="GO" id="GO:0005730">
    <property type="term" value="C:nucleolus"/>
    <property type="evidence" value="ECO:0007669"/>
    <property type="project" value="TreeGrafter"/>
</dbReference>
<dbReference type="Pfam" id="PF00644">
    <property type="entry name" value="PARP"/>
    <property type="match status" value="1"/>
</dbReference>
<dbReference type="InterPro" id="IPR036420">
    <property type="entry name" value="BRCT_dom_sf"/>
</dbReference>
<accession>A0A9W9TU73</accession>
<dbReference type="EMBL" id="JAPQKT010000002">
    <property type="protein sequence ID" value="KAJ5241372.1"/>
    <property type="molecule type" value="Genomic_DNA"/>
</dbReference>
<feature type="domain" description="PARP catalytic" evidence="7">
    <location>
        <begin position="457"/>
        <end position="711"/>
    </location>
</feature>
<sequence>MLISPNPIFSGLIIAVSGHLQKGNLHSDVQRLTTRYGGAFEELDISICTHLVASFRAVEKDYKKVREASEVEGLLIVSQEWFFESVEKEMLLDGKKYLLRIPFKAKTSVGTKLLPGKKLQEQNRSRIEPKNVKTVQPKVGKNVEPKDRKNVEPPETHEKILEKKHELHAMVDDDCPWKRNNDIVVWLDDNNVVWDAILIKDTTTTVTHPTYCTKAAPVYCSHLLRLQLLYDLKTKKYLFWNLDSSAPTPIKTITRKKNLEDDGARATFEKYFYEKTGLFWEGRWNVPQKNKYIFVPRIFEDVEVEDAANSAVNKDHACVELPQEVYDVLSTIFGHPQKAHAEAVINKVSGGRLYGKQWHFRIALRVARSLIQKIKEIVFGKPQRRDKSSQVLLKTLGETYLALMWNANLHDPPGWKLPASSEVKTWVNQEIAALELLSNLSYATDMIESSISVTRNQILNKVYLGLGLADMTPVQANSEEYKALVNYFTKAVSSSHVLSLVPINIFRIEREGEKDRFMQYQETHSKFVGDRRLLFHGSEAANFIGILSQGLRTNAQTRYTPGGRVRGIYFADLSTVSAAYSMRTMHSSASYCMLLCEVEVGKKVKTYVQAPDGVIDQMHREGHISALAVGQTDYNKWCDAKSIHPDLAGIQIPDVSAKRSTSTRTIASEDIYGDFYCALNRLPHNEWVVYDPAQVRQRYFIHFKANRAGFY</sequence>
<evidence type="ECO:0000256" key="5">
    <source>
        <dbReference type="RuleBase" id="RU362114"/>
    </source>
</evidence>
<keyword evidence="1 5" id="KW-0328">Glycosyltransferase</keyword>
<dbReference type="AlphaFoldDB" id="A0A9W9TU73"/>
<dbReference type="SMART" id="SM00292">
    <property type="entry name" value="BRCT"/>
    <property type="match status" value="1"/>
</dbReference>
<dbReference type="GeneID" id="81381050"/>
<dbReference type="EC" id="2.4.2.-" evidence="5"/>
<dbReference type="PROSITE" id="PS50172">
    <property type="entry name" value="BRCT"/>
    <property type="match status" value="1"/>
</dbReference>
<keyword evidence="2 5" id="KW-0808">Transferase</keyword>
<dbReference type="Gene3D" id="3.90.228.10">
    <property type="match status" value="1"/>
</dbReference>
<dbReference type="GO" id="GO:0003950">
    <property type="term" value="F:NAD+ poly-ADP-ribosyltransferase activity"/>
    <property type="evidence" value="ECO:0007669"/>
    <property type="project" value="UniProtKB-UniRule"/>
</dbReference>
<dbReference type="GO" id="GO:0006302">
    <property type="term" value="P:double-strand break repair"/>
    <property type="evidence" value="ECO:0007669"/>
    <property type="project" value="TreeGrafter"/>
</dbReference>
<feature type="domain" description="BRCT" evidence="6">
    <location>
        <begin position="4"/>
        <end position="99"/>
    </location>
</feature>
<evidence type="ECO:0000259" key="7">
    <source>
        <dbReference type="PROSITE" id="PS51059"/>
    </source>
</evidence>
<keyword evidence="9" id="KW-1185">Reference proteome</keyword>
<evidence type="ECO:0000256" key="1">
    <source>
        <dbReference type="ARBA" id="ARBA00022676"/>
    </source>
</evidence>
<dbReference type="PANTHER" id="PTHR10459">
    <property type="entry name" value="DNA LIGASE"/>
    <property type="match status" value="1"/>
</dbReference>
<evidence type="ECO:0000313" key="9">
    <source>
        <dbReference type="Proteomes" id="UP001147733"/>
    </source>
</evidence>
<reference evidence="8" key="1">
    <citation type="submission" date="2022-11" db="EMBL/GenBank/DDBJ databases">
        <authorList>
            <person name="Petersen C."/>
        </authorList>
    </citation>
    <scope>NUCLEOTIDE SEQUENCE</scope>
    <source>
        <strain evidence="8">IBT 23319</strain>
    </source>
</reference>
<dbReference type="Gene3D" id="3.40.50.10190">
    <property type="entry name" value="BRCT domain"/>
    <property type="match status" value="1"/>
</dbReference>
<dbReference type="RefSeq" id="XP_056504377.1">
    <property type="nucleotide sequence ID" value="XM_056641883.1"/>
</dbReference>
<dbReference type="GO" id="GO:1990404">
    <property type="term" value="F:NAD+-protein mono-ADP-ribosyltransferase activity"/>
    <property type="evidence" value="ECO:0007669"/>
    <property type="project" value="TreeGrafter"/>
</dbReference>